<feature type="region of interest" description="Disordered" evidence="1">
    <location>
        <begin position="1"/>
        <end position="76"/>
    </location>
</feature>
<evidence type="ECO:0000313" key="3">
    <source>
        <dbReference type="EMBL" id="OOK75785.1"/>
    </source>
</evidence>
<evidence type="ECO:0000313" key="5">
    <source>
        <dbReference type="Proteomes" id="UP000189229"/>
    </source>
</evidence>
<evidence type="ECO:0000256" key="1">
    <source>
        <dbReference type="SAM" id="MobiDB-lite"/>
    </source>
</evidence>
<accession>A0A1V3X9A1</accession>
<comment type="caution">
    <text evidence="3">The sequence shown here is derived from an EMBL/GenBank/DDBJ whole genome shotgun (WGS) entry which is preliminary data.</text>
</comment>
<dbReference type="Proteomes" id="UP000189229">
    <property type="component" value="Unassembled WGS sequence"/>
</dbReference>
<dbReference type="EMBL" id="MVBN01000005">
    <property type="protein sequence ID" value="OOK72926.1"/>
    <property type="molecule type" value="Genomic_DNA"/>
</dbReference>
<feature type="compositionally biased region" description="Basic and acidic residues" evidence="1">
    <location>
        <begin position="7"/>
        <end position="18"/>
    </location>
</feature>
<dbReference type="Proteomes" id="UP000188532">
    <property type="component" value="Unassembled WGS sequence"/>
</dbReference>
<evidence type="ECO:0000313" key="4">
    <source>
        <dbReference type="Proteomes" id="UP000188532"/>
    </source>
</evidence>
<proteinExistence type="predicted"/>
<evidence type="ECO:0000313" key="2">
    <source>
        <dbReference type="EMBL" id="OOK72926.1"/>
    </source>
</evidence>
<protein>
    <submittedName>
        <fullName evidence="3">Uncharacterized protein</fullName>
    </submittedName>
</protein>
<feature type="compositionally biased region" description="Basic and acidic residues" evidence="1">
    <location>
        <begin position="30"/>
        <end position="39"/>
    </location>
</feature>
<reference evidence="4 5" key="1">
    <citation type="submission" date="2017-02" db="EMBL/GenBank/DDBJ databases">
        <title>Complete genome sequences of Mycobacterium kansasii strains isolated from rhesus macaques.</title>
        <authorList>
            <person name="Panda A."/>
            <person name="Nagaraj S."/>
            <person name="Zhao X."/>
            <person name="Tettelin H."/>
            <person name="Detolla L.J."/>
        </authorList>
    </citation>
    <scope>NUCLEOTIDE SEQUENCE [LARGE SCALE GENOMIC DNA]</scope>
    <source>
        <strain evidence="2 4">11-3469</strain>
        <strain evidence="3 5">11-3813</strain>
    </source>
</reference>
<organism evidence="3 5">
    <name type="scientific">Mycobacterium kansasii</name>
    <dbReference type="NCBI Taxonomy" id="1768"/>
    <lineage>
        <taxon>Bacteria</taxon>
        <taxon>Bacillati</taxon>
        <taxon>Actinomycetota</taxon>
        <taxon>Actinomycetes</taxon>
        <taxon>Mycobacteriales</taxon>
        <taxon>Mycobacteriaceae</taxon>
        <taxon>Mycobacterium</taxon>
    </lineage>
</organism>
<dbReference type="AlphaFoldDB" id="A0A1V3X9A1"/>
<gene>
    <name evidence="2" type="ORF">BZL29_4959</name>
    <name evidence="3" type="ORF">BZL30_3258</name>
</gene>
<dbReference type="EMBL" id="MVBM01000003">
    <property type="protein sequence ID" value="OOK75785.1"/>
    <property type="molecule type" value="Genomic_DNA"/>
</dbReference>
<sequence length="76" mass="8520">MLTYADKPAHLHDFRKPEIMPASQGAQANRDQRPDNEQRRRARTCPPLSKSLARRVFSRSTAARAPGAPQLGELPQ</sequence>
<name>A0A1V3X9A1_MYCKA</name>